<feature type="region of interest" description="Disordered" evidence="9">
    <location>
        <begin position="373"/>
        <end position="432"/>
    </location>
</feature>
<reference evidence="10" key="1">
    <citation type="submission" date="2020-04" db="EMBL/GenBank/DDBJ databases">
        <title>Analysis of mating type loci in Filobasidium floriforme.</title>
        <authorList>
            <person name="Nowrousian M."/>
        </authorList>
    </citation>
    <scope>NUCLEOTIDE SEQUENCE</scope>
    <source>
        <strain evidence="10">CBS 6242</strain>
    </source>
</reference>
<dbReference type="InterPro" id="IPR009000">
    <property type="entry name" value="Transl_B-barrel_sf"/>
</dbReference>
<dbReference type="Gene3D" id="2.40.10.230">
    <property type="entry name" value="Probable tRNA pseudouridine synthase domain"/>
    <property type="match status" value="1"/>
</dbReference>
<organism evidence="10 11">
    <name type="scientific">Filobasidium floriforme</name>
    <dbReference type="NCBI Taxonomy" id="5210"/>
    <lineage>
        <taxon>Eukaryota</taxon>
        <taxon>Fungi</taxon>
        <taxon>Dikarya</taxon>
        <taxon>Basidiomycota</taxon>
        <taxon>Agaricomycotina</taxon>
        <taxon>Tremellomycetes</taxon>
        <taxon>Filobasidiales</taxon>
        <taxon>Filobasidiaceae</taxon>
        <taxon>Filobasidium</taxon>
    </lineage>
</organism>
<keyword evidence="4" id="KW-0690">Ribosome biogenesis</keyword>
<keyword evidence="8" id="KW-0539">Nucleus</keyword>
<evidence type="ECO:0000256" key="1">
    <source>
        <dbReference type="ARBA" id="ARBA00004123"/>
    </source>
</evidence>
<feature type="region of interest" description="Disordered" evidence="9">
    <location>
        <begin position="537"/>
        <end position="754"/>
    </location>
</feature>
<feature type="compositionally biased region" description="Polar residues" evidence="9">
    <location>
        <begin position="175"/>
        <end position="184"/>
    </location>
</feature>
<feature type="region of interest" description="Disordered" evidence="9">
    <location>
        <begin position="106"/>
        <end position="315"/>
    </location>
</feature>
<feature type="compositionally biased region" description="Low complexity" evidence="9">
    <location>
        <begin position="56"/>
        <end position="88"/>
    </location>
</feature>
<evidence type="ECO:0000256" key="8">
    <source>
        <dbReference type="ARBA" id="ARBA00023242"/>
    </source>
</evidence>
<feature type="compositionally biased region" description="Gly residues" evidence="9">
    <location>
        <begin position="653"/>
        <end position="669"/>
    </location>
</feature>
<gene>
    <name evidence="10" type="ORF">FFLO_04613</name>
</gene>
<dbReference type="PANTHER" id="PTHR31633:SF1">
    <property type="entry name" value="H_ACA RIBONUCLEOPROTEIN COMPLEX NON-CORE SUBUNIT NAF1"/>
    <property type="match status" value="1"/>
</dbReference>
<dbReference type="SUPFAM" id="SSF50447">
    <property type="entry name" value="Translation proteins"/>
    <property type="match status" value="1"/>
</dbReference>
<dbReference type="Pfam" id="PF04410">
    <property type="entry name" value="Gar1"/>
    <property type="match status" value="1"/>
</dbReference>
<feature type="compositionally biased region" description="Polar residues" evidence="9">
    <location>
        <begin position="643"/>
        <end position="652"/>
    </location>
</feature>
<feature type="region of interest" description="Disordered" evidence="9">
    <location>
        <begin position="766"/>
        <end position="796"/>
    </location>
</feature>
<feature type="region of interest" description="Disordered" evidence="9">
    <location>
        <begin position="1"/>
        <end position="90"/>
    </location>
</feature>
<keyword evidence="5" id="KW-0698">rRNA processing</keyword>
<feature type="compositionally biased region" description="Low complexity" evidence="9">
    <location>
        <begin position="116"/>
        <end position="133"/>
    </location>
</feature>
<keyword evidence="7" id="KW-0694">RNA-binding</keyword>
<dbReference type="EMBL" id="JABELV010000100">
    <property type="protein sequence ID" value="KAG7531058.1"/>
    <property type="molecule type" value="Genomic_DNA"/>
</dbReference>
<evidence type="ECO:0000313" key="10">
    <source>
        <dbReference type="EMBL" id="KAG7531058.1"/>
    </source>
</evidence>
<feature type="compositionally biased region" description="Basic and acidic residues" evidence="9">
    <location>
        <begin position="674"/>
        <end position="704"/>
    </location>
</feature>
<evidence type="ECO:0000313" key="11">
    <source>
        <dbReference type="Proteomes" id="UP000812966"/>
    </source>
</evidence>
<evidence type="ECO:0000256" key="6">
    <source>
        <dbReference type="ARBA" id="ARBA00022553"/>
    </source>
</evidence>
<evidence type="ECO:0000256" key="7">
    <source>
        <dbReference type="ARBA" id="ARBA00022884"/>
    </source>
</evidence>
<name>A0A8K0NPP3_9TREE</name>
<keyword evidence="6" id="KW-0597">Phosphoprotein</keyword>
<feature type="compositionally biased region" description="Basic and acidic residues" evidence="9">
    <location>
        <begin position="373"/>
        <end position="383"/>
    </location>
</feature>
<dbReference type="Proteomes" id="UP000812966">
    <property type="component" value="Unassembled WGS sequence"/>
</dbReference>
<evidence type="ECO:0000256" key="4">
    <source>
        <dbReference type="ARBA" id="ARBA00022517"/>
    </source>
</evidence>
<dbReference type="AlphaFoldDB" id="A0A8K0NPP3"/>
<comment type="caution">
    <text evidence="10">The sequence shown here is derived from an EMBL/GenBank/DDBJ whole genome shotgun (WGS) entry which is preliminary data.</text>
</comment>
<feature type="compositionally biased region" description="Acidic residues" evidence="9">
    <location>
        <begin position="134"/>
        <end position="146"/>
    </location>
</feature>
<dbReference type="GO" id="GO:0005634">
    <property type="term" value="C:nucleus"/>
    <property type="evidence" value="ECO:0007669"/>
    <property type="project" value="UniProtKB-SubCell"/>
</dbReference>
<comment type="similarity">
    <text evidence="2">Belongs to the NAF1 family.</text>
</comment>
<feature type="compositionally biased region" description="Acidic residues" evidence="9">
    <location>
        <begin position="589"/>
        <end position="599"/>
    </location>
</feature>
<comment type="subcellular location">
    <subcellularLocation>
        <location evidence="1">Nucleus</location>
    </subcellularLocation>
</comment>
<evidence type="ECO:0000256" key="9">
    <source>
        <dbReference type="SAM" id="MobiDB-lite"/>
    </source>
</evidence>
<dbReference type="GO" id="GO:0005732">
    <property type="term" value="C:sno(s)RNA-containing ribonucleoprotein complex"/>
    <property type="evidence" value="ECO:0007669"/>
    <property type="project" value="InterPro"/>
</dbReference>
<feature type="compositionally biased region" description="Basic and acidic residues" evidence="9">
    <location>
        <begin position="1"/>
        <end position="19"/>
    </location>
</feature>
<feature type="compositionally biased region" description="Basic and acidic residues" evidence="9">
    <location>
        <begin position="302"/>
        <end position="311"/>
    </location>
</feature>
<proteinExistence type="inferred from homology"/>
<dbReference type="GO" id="GO:0003723">
    <property type="term" value="F:RNA binding"/>
    <property type="evidence" value="ECO:0007669"/>
    <property type="project" value="UniProtKB-KW"/>
</dbReference>
<feature type="compositionally biased region" description="Basic and acidic residues" evidence="9">
    <location>
        <begin position="537"/>
        <end position="556"/>
    </location>
</feature>
<dbReference type="InterPro" id="IPR038664">
    <property type="entry name" value="Gar1/Naf1_Cbf5-bd_sf"/>
</dbReference>
<dbReference type="PANTHER" id="PTHR31633">
    <property type="entry name" value="H/ACA RIBONUCLEOPROTEIN COMPLEX NON-CORE SUBUNIT NAF1"/>
    <property type="match status" value="1"/>
</dbReference>
<feature type="compositionally biased region" description="Basic and acidic residues" evidence="9">
    <location>
        <begin position="397"/>
        <end position="429"/>
    </location>
</feature>
<evidence type="ECO:0000256" key="5">
    <source>
        <dbReference type="ARBA" id="ARBA00022552"/>
    </source>
</evidence>
<feature type="compositionally biased region" description="Acidic residues" evidence="9">
    <location>
        <begin position="185"/>
        <end position="211"/>
    </location>
</feature>
<accession>A0A8K0NPP3</accession>
<feature type="compositionally biased region" description="Acidic residues" evidence="9">
    <location>
        <begin position="248"/>
        <end position="265"/>
    </location>
</feature>
<sequence length="905" mass="96264">MDDKQETRTGDQEREEMQAERTSPVQGGEVAQISTTAEMETVEGPLGTNYIESVTEPESAVPASSAVPTSNATPGPSSSSTTTAQPIPQDLELIMNMVTNGNDLAGLSVADRSTQGQPGVEVEVEVEAGSGSEDGAEEDSDPDSDSDSSSIQGPPSGPTTNTPMSQATRDRLMAQLTTFYTSASIDDDEGLNEDGEGYITADSDELEEEGAVDVGLGYGGDSDEDEEALAPTRLGVPQGATIEFMSEDKDDDEDDDDDDDDDQESVSESSSQDEDGKIDLMDMEDESDEEAGTAGPSVPPKTKHELEDDRAVVPQVEMLKEGERLVLAGEIMSVLLNAGVKHEPEVGAEMEVKVEPEVEVEVDVNAAVEAKTEQAKAGEEVKPEIAQSALDPSPTDLDLKSEPAAADHKPKPAKKDVKTKQREKREQKQLAKSSGTIIIKALRPPLGEAGIGGLRIGDDEGWLEEGSLICLENRRVLAVVAETFGPLSQPFYLLRLPPAPYPLPTASDLTIGKHVYYPASGNRSFVPVRMLRTDKRYKGTDASNLHDEEVSESEREWSDDEAEREAKRQRKAGKGKAPAAKTRHWDAGAEVDIDDDSEFLDYAQGPETRDEDDGRSMAGMSTVSTRGGRTGPVRYDDIVPSGSADQSQSTGVSGRGARGGAIRGRGRGGPVSDARPRGGERDQQRGRGRGEPRGGARRGGDRGSARGGATRNQDGGRQIGQGSGRGRGRGQGGFGSPISSHGGAGAGAERSRDLSPTSLAIARATSQAPMLPQGTGIAQPMSAPAMQQQQQQQQHYGHVNPMMQMQQPQQYQPQQQGMMGMPYGWQGQPGHGMGMPQMPFYFNPMQQGQQGFGGQFQQGGAPQGAFNPAFAARMMGMGMGMPYQQSPQNNNNNGGDNGQNGGQQQ</sequence>
<keyword evidence="11" id="KW-1185">Reference proteome</keyword>
<protein>
    <recommendedName>
        <fullName evidence="3">H/ACA ribonucleoprotein complex non-core subunit NAF1</fullName>
    </recommendedName>
</protein>
<feature type="region of interest" description="Disordered" evidence="9">
    <location>
        <begin position="879"/>
        <end position="905"/>
    </location>
</feature>
<dbReference type="GO" id="GO:0000493">
    <property type="term" value="P:box H/ACA snoRNP assembly"/>
    <property type="evidence" value="ECO:0007669"/>
    <property type="project" value="InterPro"/>
</dbReference>
<feature type="compositionally biased region" description="Acidic residues" evidence="9">
    <location>
        <begin position="281"/>
        <end position="291"/>
    </location>
</feature>
<feature type="compositionally biased region" description="Gly residues" evidence="9">
    <location>
        <begin position="895"/>
        <end position="905"/>
    </location>
</feature>
<feature type="compositionally biased region" description="Gly residues" evidence="9">
    <location>
        <begin position="717"/>
        <end position="735"/>
    </location>
</feature>
<dbReference type="InterPro" id="IPR007504">
    <property type="entry name" value="H/ACA_rnp_Gar1/Naf1"/>
</dbReference>
<evidence type="ECO:0000256" key="3">
    <source>
        <dbReference type="ARBA" id="ARBA00021438"/>
    </source>
</evidence>
<evidence type="ECO:0000256" key="2">
    <source>
        <dbReference type="ARBA" id="ARBA00009801"/>
    </source>
</evidence>
<dbReference type="GO" id="GO:0006364">
    <property type="term" value="P:rRNA processing"/>
    <property type="evidence" value="ECO:0007669"/>
    <property type="project" value="UniProtKB-KW"/>
</dbReference>
<dbReference type="GO" id="GO:0001522">
    <property type="term" value="P:pseudouridine synthesis"/>
    <property type="evidence" value="ECO:0007669"/>
    <property type="project" value="InterPro"/>
</dbReference>
<dbReference type="InterPro" id="IPR040309">
    <property type="entry name" value="Naf1"/>
</dbReference>